<name>A0A0M4KCJ3_9MOLU</name>
<dbReference type="AlphaFoldDB" id="A0A0M4KCJ3"/>
<dbReference type="KEGG" id="scj:SCANT_v1c05460"/>
<protein>
    <submittedName>
        <fullName evidence="1">Uncharacterized protein</fullName>
    </submittedName>
</protein>
<dbReference type="STRING" id="362837.SCANT_v1c05460"/>
<accession>A0A0M4KCJ3</accession>
<sequence>MKKIKLTILLLLSLMIGFSILLIVNIKETEINNVIVDNQRYIYLKVKYDITLEEENILPVKVKNEENLSNSREFLQTSNLSYLNNLFEIDENNNLQKNNSIVFYPKDEINVIKTSRFKLDNDFFYTRGVSEKVSKKSAEIFLSLENSYDDCMIKLKKIYVGSKFNTDFYAKAIPKLIY</sequence>
<dbReference type="RefSeq" id="WP_053946211.1">
    <property type="nucleotide sequence ID" value="NZ_CP012622.1"/>
</dbReference>
<keyword evidence="2" id="KW-1185">Reference proteome</keyword>
<evidence type="ECO:0000313" key="2">
    <source>
        <dbReference type="Proteomes" id="UP000063919"/>
    </source>
</evidence>
<dbReference type="PATRIC" id="fig|362837.3.peg.558"/>
<dbReference type="Proteomes" id="UP000063919">
    <property type="component" value="Chromosome"/>
</dbReference>
<dbReference type="EMBL" id="CP012622">
    <property type="protein sequence ID" value="ALD66452.1"/>
    <property type="molecule type" value="Genomic_DNA"/>
</dbReference>
<evidence type="ECO:0000313" key="1">
    <source>
        <dbReference type="EMBL" id="ALD66452.1"/>
    </source>
</evidence>
<reference evidence="1 2" key="1">
    <citation type="journal article" date="2015" name="Genome Announc.">
        <title>Complete Genome Sequence of Spiroplasma cantharicola CC-1T (DSM 21588), a Bacterium Isolated from Soldier Beetle (Cantharis carolinus).</title>
        <authorList>
            <person name="Lo W.S."/>
            <person name="Liu P.Y."/>
            <person name="Kuo C.H."/>
        </authorList>
    </citation>
    <scope>NUCLEOTIDE SEQUENCE [LARGE SCALE GENOMIC DNA]</scope>
    <source>
        <strain evidence="1 2">CC-1</strain>
    </source>
</reference>
<proteinExistence type="predicted"/>
<gene>
    <name evidence="1" type="ORF">SCANT_v1c05460</name>
</gene>
<dbReference type="OrthoDB" id="389603at2"/>
<organism evidence="1 2">
    <name type="scientific">Spiroplasma cantharicola</name>
    <dbReference type="NCBI Taxonomy" id="362837"/>
    <lineage>
        <taxon>Bacteria</taxon>
        <taxon>Bacillati</taxon>
        <taxon>Mycoplasmatota</taxon>
        <taxon>Mollicutes</taxon>
        <taxon>Entomoplasmatales</taxon>
        <taxon>Spiroplasmataceae</taxon>
        <taxon>Spiroplasma</taxon>
    </lineage>
</organism>